<reference evidence="2" key="1">
    <citation type="submission" date="2020-02" db="EMBL/GenBank/DDBJ databases">
        <authorList>
            <person name="Meier V. D."/>
        </authorList>
    </citation>
    <scope>NUCLEOTIDE SEQUENCE</scope>
    <source>
        <strain evidence="2">AVDCRST_MAG54</strain>
    </source>
</reference>
<organism evidence="2">
    <name type="scientific">uncultured Actinomycetospora sp</name>
    <dbReference type="NCBI Taxonomy" id="1135996"/>
    <lineage>
        <taxon>Bacteria</taxon>
        <taxon>Bacillati</taxon>
        <taxon>Actinomycetota</taxon>
        <taxon>Actinomycetes</taxon>
        <taxon>Pseudonocardiales</taxon>
        <taxon>Pseudonocardiaceae</taxon>
        <taxon>Actinomycetospora</taxon>
        <taxon>environmental samples</taxon>
    </lineage>
</organism>
<feature type="non-terminal residue" evidence="2">
    <location>
        <position position="1"/>
    </location>
</feature>
<sequence>ARRRPARHRRRPPRRAPLRRRRAGRHRGADVDRARRLVRGGRAGARPPAQPVRAGGRAALAAARAGGARRGGARGVRRARAAVRDRAPDAGLPRRDRGRPLGPGAVGHRHRLPLQGRDQPVLVGAHARGPVRRPRLDLRPARPGRHPHRRARRVLRRAGGRRRRRRRPAPPAHAPRL</sequence>
<feature type="compositionally biased region" description="Basic residues" evidence="1">
    <location>
        <begin position="71"/>
        <end position="81"/>
    </location>
</feature>
<dbReference type="EMBL" id="CADCTH010000552">
    <property type="protein sequence ID" value="CAA9290614.1"/>
    <property type="molecule type" value="Genomic_DNA"/>
</dbReference>
<evidence type="ECO:0000313" key="2">
    <source>
        <dbReference type="EMBL" id="CAA9290614.1"/>
    </source>
</evidence>
<feature type="region of interest" description="Disordered" evidence="1">
    <location>
        <begin position="1"/>
        <end position="111"/>
    </location>
</feature>
<feature type="compositionally biased region" description="Basic residues" evidence="1">
    <location>
        <begin position="142"/>
        <end position="168"/>
    </location>
</feature>
<feature type="compositionally biased region" description="Basic residues" evidence="1">
    <location>
        <begin position="1"/>
        <end position="26"/>
    </location>
</feature>
<accession>A0A6J4JYK0</accession>
<dbReference type="AlphaFoldDB" id="A0A6J4JYK0"/>
<feature type="compositionally biased region" description="Low complexity" evidence="1">
    <location>
        <begin position="44"/>
        <end position="66"/>
    </location>
</feature>
<protein>
    <submittedName>
        <fullName evidence="2">Uncharacterized protein</fullName>
    </submittedName>
</protein>
<feature type="non-terminal residue" evidence="2">
    <location>
        <position position="177"/>
    </location>
</feature>
<proteinExistence type="predicted"/>
<name>A0A6J4JYK0_9PSEU</name>
<feature type="compositionally biased region" description="Basic and acidic residues" evidence="1">
    <location>
        <begin position="82"/>
        <end position="99"/>
    </location>
</feature>
<gene>
    <name evidence="2" type="ORF">AVDCRST_MAG54-4405</name>
</gene>
<evidence type="ECO:0000256" key="1">
    <source>
        <dbReference type="SAM" id="MobiDB-lite"/>
    </source>
</evidence>
<feature type="region of interest" description="Disordered" evidence="1">
    <location>
        <begin position="124"/>
        <end position="177"/>
    </location>
</feature>